<dbReference type="STRING" id="1453498.LG45_00610"/>
<dbReference type="Proteomes" id="UP000029554">
    <property type="component" value="Unassembled WGS sequence"/>
</dbReference>
<evidence type="ECO:0000313" key="2">
    <source>
        <dbReference type="Proteomes" id="UP000029554"/>
    </source>
</evidence>
<name>A0A095SXL9_9FLAO</name>
<dbReference type="OrthoDB" id="1367260at2"/>
<protein>
    <submittedName>
        <fullName evidence="1">Uncharacterized protein</fullName>
    </submittedName>
</protein>
<evidence type="ECO:0000313" key="1">
    <source>
        <dbReference type="EMBL" id="KGD69317.1"/>
    </source>
</evidence>
<dbReference type="RefSeq" id="WP_035123400.1">
    <property type="nucleotide sequence ID" value="NZ_JRHH01000001.1"/>
</dbReference>
<sequence length="122" mass="14428">MNKNLEIRKCLHSGEEFHPKRNNQVFASKKNRISYHNSINNKLRNELKSTNNQLIINYKICKELLDKNKSATVHREFLKGRGFDFKYFTNLTANKAKTGYTYALYDTSFEKIDENNYLISKL</sequence>
<keyword evidence="2" id="KW-1185">Reference proteome</keyword>
<accession>A0A095SXL9</accession>
<gene>
    <name evidence="1" type="ORF">LG45_00610</name>
</gene>
<dbReference type="eggNOG" id="ENOG5033DZD">
    <property type="taxonomic scope" value="Bacteria"/>
</dbReference>
<reference evidence="1 2" key="1">
    <citation type="submission" date="2014-09" db="EMBL/GenBank/DDBJ databases">
        <title>Whole Genome Shotgun of Flavobacterium aquatile LMG 4008.</title>
        <authorList>
            <person name="Gale A.N."/>
            <person name="Pipes S.E."/>
            <person name="Newman J.D."/>
        </authorList>
    </citation>
    <scope>NUCLEOTIDE SEQUENCE [LARGE SCALE GENOMIC DNA]</scope>
    <source>
        <strain evidence="1 2">LMG 4008</strain>
    </source>
</reference>
<comment type="caution">
    <text evidence="1">The sequence shown here is derived from an EMBL/GenBank/DDBJ whole genome shotgun (WGS) entry which is preliminary data.</text>
</comment>
<dbReference type="AlphaFoldDB" id="A0A095SXL9"/>
<organism evidence="1 2">
    <name type="scientific">Flavobacterium aquatile LMG 4008 = ATCC 11947</name>
    <dbReference type="NCBI Taxonomy" id="1453498"/>
    <lineage>
        <taxon>Bacteria</taxon>
        <taxon>Pseudomonadati</taxon>
        <taxon>Bacteroidota</taxon>
        <taxon>Flavobacteriia</taxon>
        <taxon>Flavobacteriales</taxon>
        <taxon>Flavobacteriaceae</taxon>
        <taxon>Flavobacterium</taxon>
    </lineage>
</organism>
<dbReference type="EMBL" id="JRHH01000001">
    <property type="protein sequence ID" value="KGD69317.1"/>
    <property type="molecule type" value="Genomic_DNA"/>
</dbReference>
<proteinExistence type="predicted"/>